<organism evidence="2 3">
    <name type="scientific">Capsaspora owczarzaki (strain ATCC 30864)</name>
    <dbReference type="NCBI Taxonomy" id="595528"/>
    <lineage>
        <taxon>Eukaryota</taxon>
        <taxon>Filasterea</taxon>
        <taxon>Capsaspora</taxon>
    </lineage>
</organism>
<accession>A0A0D2WVW6</accession>
<dbReference type="InParanoid" id="A0A0D2WVW6"/>
<dbReference type="AlphaFoldDB" id="A0A0D2WVW6"/>
<dbReference type="RefSeq" id="XP_004344425.1">
    <property type="nucleotide sequence ID" value="XM_004344375.2"/>
</dbReference>
<protein>
    <submittedName>
        <fullName evidence="2">Uncharacterized protein</fullName>
    </submittedName>
</protein>
<evidence type="ECO:0000256" key="1">
    <source>
        <dbReference type="SAM" id="Phobius"/>
    </source>
</evidence>
<dbReference type="Proteomes" id="UP000008743">
    <property type="component" value="Unassembled WGS sequence"/>
</dbReference>
<keyword evidence="1" id="KW-0812">Transmembrane</keyword>
<keyword evidence="3" id="KW-1185">Reference proteome</keyword>
<sequence>MCNLFRKFSTPQRVVLHLALIFAIASFAAYAAVQIQQCRDAYSSPSNRLFVDEVSDFPFPKIAVCTPQTSPVFSFANMIVDWNNTCSITIDNTALDCLAPPSAGLNNANLTVENRQLYGGHSCIEFTAPNLVAQRSDSGFAGMLISIFPADGVLPTLDSLQVYTYFDEPSPLRQGSQATYAPLPQTTFMSLYRQRHDRSDVGGESVTTVHSSSRVFSSHRNISYPPDHSAFPYLLFAVIDNFDVQVTQEYYSFTWVDLLGSLGGFAGICATFVSVIAWLFKKCRHHRPSDAEKVHSSQSGTPMWSH</sequence>
<feature type="transmembrane region" description="Helical" evidence="1">
    <location>
        <begin position="258"/>
        <end position="280"/>
    </location>
</feature>
<dbReference type="EMBL" id="KE346371">
    <property type="protein sequence ID" value="KJE96483.1"/>
    <property type="molecule type" value="Genomic_DNA"/>
</dbReference>
<reference evidence="3" key="1">
    <citation type="submission" date="2011-02" db="EMBL/GenBank/DDBJ databases">
        <title>The Genome Sequence of Capsaspora owczarzaki ATCC 30864.</title>
        <authorList>
            <person name="Russ C."/>
            <person name="Cuomo C."/>
            <person name="Burger G."/>
            <person name="Gray M.W."/>
            <person name="Holland P.W.H."/>
            <person name="King N."/>
            <person name="Lang F.B.F."/>
            <person name="Roger A.J."/>
            <person name="Ruiz-Trillo I."/>
            <person name="Young S.K."/>
            <person name="Zeng Q."/>
            <person name="Gargeya S."/>
            <person name="Alvarado L."/>
            <person name="Berlin A."/>
            <person name="Chapman S.B."/>
            <person name="Chen Z."/>
            <person name="Freedman E."/>
            <person name="Gellesch M."/>
            <person name="Goldberg J."/>
            <person name="Griggs A."/>
            <person name="Gujja S."/>
            <person name="Heilman E."/>
            <person name="Heiman D."/>
            <person name="Howarth C."/>
            <person name="Mehta T."/>
            <person name="Neiman D."/>
            <person name="Pearson M."/>
            <person name="Roberts A."/>
            <person name="Saif S."/>
            <person name="Shea T."/>
            <person name="Shenoy N."/>
            <person name="Sisk P."/>
            <person name="Stolte C."/>
            <person name="Sykes S."/>
            <person name="White J."/>
            <person name="Yandava C."/>
            <person name="Haas B."/>
            <person name="Nusbaum C."/>
            <person name="Birren B."/>
        </authorList>
    </citation>
    <scope>NUCLEOTIDE SEQUENCE</scope>
    <source>
        <strain evidence="3">ATCC 30864</strain>
    </source>
</reference>
<name>A0A0D2WVW6_CAPO3</name>
<evidence type="ECO:0000313" key="3">
    <source>
        <dbReference type="Proteomes" id="UP000008743"/>
    </source>
</evidence>
<proteinExistence type="predicted"/>
<keyword evidence="1" id="KW-0472">Membrane</keyword>
<keyword evidence="1" id="KW-1133">Transmembrane helix</keyword>
<gene>
    <name evidence="2" type="ORF">CAOG_006804</name>
</gene>
<evidence type="ECO:0000313" key="2">
    <source>
        <dbReference type="EMBL" id="KJE96483.1"/>
    </source>
</evidence>